<dbReference type="GO" id="GO:0031409">
    <property type="term" value="F:pigment binding"/>
    <property type="evidence" value="ECO:0007669"/>
    <property type="project" value="InterPro"/>
</dbReference>
<dbReference type="InterPro" id="IPR012674">
    <property type="entry name" value="Calycin"/>
</dbReference>
<dbReference type="GO" id="GO:0006629">
    <property type="term" value="P:lipid metabolic process"/>
    <property type="evidence" value="ECO:0007669"/>
    <property type="project" value="TreeGrafter"/>
</dbReference>
<accession>A0AAW0WBL1</accession>
<dbReference type="Pfam" id="PF08212">
    <property type="entry name" value="Lipocalin_2"/>
    <property type="match status" value="1"/>
</dbReference>
<comment type="similarity">
    <text evidence="1">Belongs to the calycin superfamily. Lipocalin family.</text>
</comment>
<feature type="non-terminal residue" evidence="4">
    <location>
        <position position="1"/>
    </location>
</feature>
<dbReference type="PRINTS" id="PR01273">
    <property type="entry name" value="INVTBRTCOLOR"/>
</dbReference>
<dbReference type="InterPro" id="IPR000566">
    <property type="entry name" value="Lipocln_cytosolic_FA-bd_dom"/>
</dbReference>
<protein>
    <recommendedName>
        <fullName evidence="3">Lipocalin/cytosolic fatty-acid binding domain-containing protein</fullName>
    </recommendedName>
</protein>
<keyword evidence="2" id="KW-1015">Disulfide bond</keyword>
<dbReference type="GO" id="GO:0005737">
    <property type="term" value="C:cytoplasm"/>
    <property type="evidence" value="ECO:0007669"/>
    <property type="project" value="TreeGrafter"/>
</dbReference>
<evidence type="ECO:0000313" key="4">
    <source>
        <dbReference type="EMBL" id="KAK8728942.1"/>
    </source>
</evidence>
<evidence type="ECO:0000256" key="2">
    <source>
        <dbReference type="ARBA" id="ARBA00023157"/>
    </source>
</evidence>
<dbReference type="GO" id="GO:0000302">
    <property type="term" value="P:response to reactive oxygen species"/>
    <property type="evidence" value="ECO:0007669"/>
    <property type="project" value="TreeGrafter"/>
</dbReference>
<keyword evidence="5" id="KW-1185">Reference proteome</keyword>
<dbReference type="PANTHER" id="PTHR10612">
    <property type="entry name" value="APOLIPOPROTEIN D"/>
    <property type="match status" value="1"/>
</dbReference>
<dbReference type="SUPFAM" id="SSF50814">
    <property type="entry name" value="Lipocalins"/>
    <property type="match status" value="1"/>
</dbReference>
<proteinExistence type="inferred from homology"/>
<dbReference type="AlphaFoldDB" id="A0AAW0WBL1"/>
<evidence type="ECO:0000313" key="5">
    <source>
        <dbReference type="Proteomes" id="UP001445076"/>
    </source>
</evidence>
<dbReference type="PIRSF" id="PIRSF036893">
    <property type="entry name" value="Lipocalin_ApoD"/>
    <property type="match status" value="1"/>
</dbReference>
<name>A0AAW0WBL1_CHEQU</name>
<reference evidence="4 5" key="1">
    <citation type="journal article" date="2024" name="BMC Genomics">
        <title>Genome assembly of redclaw crayfish (Cherax quadricarinatus) provides insights into its immune adaptation and hypoxia tolerance.</title>
        <authorList>
            <person name="Liu Z."/>
            <person name="Zheng J."/>
            <person name="Li H."/>
            <person name="Fang K."/>
            <person name="Wang S."/>
            <person name="He J."/>
            <person name="Zhou D."/>
            <person name="Weng S."/>
            <person name="Chi M."/>
            <person name="Gu Z."/>
            <person name="He J."/>
            <person name="Li F."/>
            <person name="Wang M."/>
        </authorList>
    </citation>
    <scope>NUCLEOTIDE SEQUENCE [LARGE SCALE GENOMIC DNA]</scope>
    <source>
        <strain evidence="4">ZL_2023a</strain>
    </source>
</reference>
<dbReference type="InterPro" id="IPR003057">
    <property type="entry name" value="Invtbrt_color"/>
</dbReference>
<evidence type="ECO:0000256" key="1">
    <source>
        <dbReference type="ARBA" id="ARBA00006889"/>
    </source>
</evidence>
<evidence type="ECO:0000259" key="3">
    <source>
        <dbReference type="Pfam" id="PF08212"/>
    </source>
</evidence>
<dbReference type="EMBL" id="JARKIK010000069">
    <property type="protein sequence ID" value="KAK8728942.1"/>
    <property type="molecule type" value="Genomic_DNA"/>
</dbReference>
<feature type="domain" description="Lipocalin/cytosolic fatty-acid binding" evidence="3">
    <location>
        <begin position="42"/>
        <end position="173"/>
    </location>
</feature>
<dbReference type="InterPro" id="IPR022271">
    <property type="entry name" value="Lipocalin_ApoD"/>
</dbReference>
<gene>
    <name evidence="4" type="ORF">OTU49_008887</name>
</gene>
<organism evidence="4 5">
    <name type="scientific">Cherax quadricarinatus</name>
    <name type="common">Australian red claw crayfish</name>
    <dbReference type="NCBI Taxonomy" id="27406"/>
    <lineage>
        <taxon>Eukaryota</taxon>
        <taxon>Metazoa</taxon>
        <taxon>Ecdysozoa</taxon>
        <taxon>Arthropoda</taxon>
        <taxon>Crustacea</taxon>
        <taxon>Multicrustacea</taxon>
        <taxon>Malacostraca</taxon>
        <taxon>Eumalacostraca</taxon>
        <taxon>Eucarida</taxon>
        <taxon>Decapoda</taxon>
        <taxon>Pleocyemata</taxon>
        <taxon>Astacidea</taxon>
        <taxon>Parastacoidea</taxon>
        <taxon>Parastacidae</taxon>
        <taxon>Cherax</taxon>
    </lineage>
</organism>
<comment type="caution">
    <text evidence="4">The sequence shown here is derived from an EMBL/GenBank/DDBJ whole genome shotgun (WGS) entry which is preliminary data.</text>
</comment>
<dbReference type="PANTHER" id="PTHR10612:SF34">
    <property type="entry name" value="APOLIPOPROTEIN D"/>
    <property type="match status" value="1"/>
</dbReference>
<dbReference type="Gene3D" id="2.40.128.20">
    <property type="match status" value="1"/>
</dbReference>
<sequence>GMMSVMGRSVSLVVVAVLIPHTAMQIFFLFHCPPQTAFTSFNVSLFLGKWYEIKRYFTLYEYGGRCNAITFTDKGNGFYGVLNEQIVLGSVWDTIEGEAALVSPGSGQATFSLNYSSLLFLGMGAVGSKGNYWVLSTDYVNYAIAWACLDMSYINTQMLWILMRKRHPDPQELFIAENVVRSLRLDASWLEPTDQTNCFIPENCNSTSEYFC</sequence>
<dbReference type="Proteomes" id="UP001445076">
    <property type="component" value="Unassembled WGS sequence"/>
</dbReference>